<evidence type="ECO:0000313" key="5">
    <source>
        <dbReference type="Proteomes" id="UP000231791"/>
    </source>
</evidence>
<dbReference type="GO" id="GO:0003677">
    <property type="term" value="F:DNA binding"/>
    <property type="evidence" value="ECO:0007669"/>
    <property type="project" value="UniProtKB-KW"/>
</dbReference>
<evidence type="ECO:0000256" key="3">
    <source>
        <dbReference type="ARBA" id="ARBA00023163"/>
    </source>
</evidence>
<proteinExistence type="predicted"/>
<dbReference type="Pfam" id="PF13545">
    <property type="entry name" value="HTH_Crp_2"/>
    <property type="match status" value="1"/>
</dbReference>
<keyword evidence="1" id="KW-0805">Transcription regulation</keyword>
<gene>
    <name evidence="4" type="ORF">SLAV_19470</name>
</gene>
<dbReference type="Gene3D" id="1.10.10.10">
    <property type="entry name" value="Winged helix-like DNA-binding domain superfamily/Winged helix DNA-binding domain"/>
    <property type="match status" value="1"/>
</dbReference>
<evidence type="ECO:0000313" key="4">
    <source>
        <dbReference type="EMBL" id="ATZ25718.1"/>
    </source>
</evidence>
<dbReference type="InterPro" id="IPR014710">
    <property type="entry name" value="RmlC-like_jellyroll"/>
</dbReference>
<evidence type="ECO:0000256" key="2">
    <source>
        <dbReference type="ARBA" id="ARBA00023125"/>
    </source>
</evidence>
<dbReference type="SUPFAM" id="SSF46785">
    <property type="entry name" value="Winged helix' DNA-binding domain"/>
    <property type="match status" value="1"/>
</dbReference>
<dbReference type="OrthoDB" id="4255333at2"/>
<reference evidence="4 5" key="1">
    <citation type="submission" date="2017-11" db="EMBL/GenBank/DDBJ databases">
        <title>Complete genome sequence of Streptomyces lavendulae subsp. lavendulae CCM 3239 (formerly 'Streptomyces aureofaciens CCM 3239'), the producer of the angucycline-type antibiotic auricin.</title>
        <authorList>
            <person name="Busche T."/>
            <person name="Novakova R."/>
            <person name="Al'Dilaimi A."/>
            <person name="Homerova D."/>
            <person name="Feckova L."/>
            <person name="Rezuchova B."/>
            <person name="Mingyar E."/>
            <person name="Csolleiova D."/>
            <person name="Bekeova C."/>
            <person name="Winkler A."/>
            <person name="Sevcikova B."/>
            <person name="Kalinowski J."/>
            <person name="Kormanec J."/>
            <person name="Ruckert C."/>
        </authorList>
    </citation>
    <scope>NUCLEOTIDE SEQUENCE [LARGE SCALE GENOMIC DNA]</scope>
    <source>
        <strain evidence="4 5">CCM 3239</strain>
    </source>
</reference>
<dbReference type="InterPro" id="IPR036388">
    <property type="entry name" value="WH-like_DNA-bd_sf"/>
</dbReference>
<dbReference type="PROSITE" id="PS51063">
    <property type="entry name" value="HTH_CRP_2"/>
    <property type="match status" value="1"/>
</dbReference>
<dbReference type="RefSeq" id="WP_051840227.1">
    <property type="nucleotide sequence ID" value="NZ_CP024985.1"/>
</dbReference>
<dbReference type="InterPro" id="IPR012318">
    <property type="entry name" value="HTH_CRP"/>
</dbReference>
<organism evidence="4 5">
    <name type="scientific">Streptomyces lavendulae subsp. lavendulae</name>
    <dbReference type="NCBI Taxonomy" id="58340"/>
    <lineage>
        <taxon>Bacteria</taxon>
        <taxon>Bacillati</taxon>
        <taxon>Actinomycetota</taxon>
        <taxon>Actinomycetes</taxon>
        <taxon>Kitasatosporales</taxon>
        <taxon>Streptomycetaceae</taxon>
        <taxon>Streptomyces</taxon>
    </lineage>
</organism>
<dbReference type="SUPFAM" id="SSF51206">
    <property type="entry name" value="cAMP-binding domain-like"/>
    <property type="match status" value="1"/>
</dbReference>
<keyword evidence="5" id="KW-1185">Reference proteome</keyword>
<name>A0A2K8PGY3_STRLA</name>
<keyword evidence="2" id="KW-0238">DNA-binding</keyword>
<dbReference type="InterPro" id="IPR018490">
    <property type="entry name" value="cNMP-bd_dom_sf"/>
</dbReference>
<dbReference type="GeneID" id="49384929"/>
<dbReference type="Proteomes" id="UP000231791">
    <property type="component" value="Chromosome"/>
</dbReference>
<keyword evidence="3" id="KW-0804">Transcription</keyword>
<accession>A0A2K8PGY3</accession>
<protein>
    <submittedName>
        <fullName evidence="4">Uncharacterized protein</fullName>
    </submittedName>
</protein>
<dbReference type="AlphaFoldDB" id="A0A2K8PGY3"/>
<sequence length="250" mass="27608">MTPARRFKRHELGFGDYPFFRSLSTELCQEIFQASRVRQYGRGARIRGMTFRGGDSVHIVLNDTGIVSEELVHHEASTLRFRHQGHVLGDLDVFASSRAPLALAVTTTVTMAVPMNVMRSMVGKHPTLMRAVSVAITERLRTGDRVYGMFARPAEQRLCGLFLELLDKSGFMTEDGYRVEGPSQQDLAQALMLSRATVENALRSLRAKRAVRTSYRSFTFPDLKLLEKIEASGGAPAPATASAAGPAEYA</sequence>
<dbReference type="InterPro" id="IPR036390">
    <property type="entry name" value="WH_DNA-bd_sf"/>
</dbReference>
<dbReference type="KEGG" id="slx:SLAV_19470"/>
<dbReference type="EMBL" id="CP024985">
    <property type="protein sequence ID" value="ATZ25718.1"/>
    <property type="molecule type" value="Genomic_DNA"/>
</dbReference>
<dbReference type="Gene3D" id="2.60.120.10">
    <property type="entry name" value="Jelly Rolls"/>
    <property type="match status" value="1"/>
</dbReference>
<evidence type="ECO:0000256" key="1">
    <source>
        <dbReference type="ARBA" id="ARBA00023015"/>
    </source>
</evidence>
<dbReference type="GO" id="GO:0006355">
    <property type="term" value="P:regulation of DNA-templated transcription"/>
    <property type="evidence" value="ECO:0007669"/>
    <property type="project" value="InterPro"/>
</dbReference>